<reference evidence="1 2" key="1">
    <citation type="journal article" date="2024" name="J Genomics">
        <title>Draft genome sequencing and assembly of Favolaschia claudopus CIRM-BRFM 2984 isolated from oak limbs.</title>
        <authorList>
            <person name="Navarro D."/>
            <person name="Drula E."/>
            <person name="Chaduli D."/>
            <person name="Cazenave R."/>
            <person name="Ahrendt S."/>
            <person name="Wang J."/>
            <person name="Lipzen A."/>
            <person name="Daum C."/>
            <person name="Barry K."/>
            <person name="Grigoriev I.V."/>
            <person name="Favel A."/>
            <person name="Rosso M.N."/>
            <person name="Martin F."/>
        </authorList>
    </citation>
    <scope>NUCLEOTIDE SEQUENCE [LARGE SCALE GENOMIC DNA]</scope>
    <source>
        <strain evidence="1 2">CIRM-BRFM 2984</strain>
    </source>
</reference>
<dbReference type="AlphaFoldDB" id="A0AAW0DF55"/>
<comment type="caution">
    <text evidence="1">The sequence shown here is derived from an EMBL/GenBank/DDBJ whole genome shotgun (WGS) entry which is preliminary data.</text>
</comment>
<name>A0AAW0DF55_9AGAR</name>
<sequence>DADGTNWSIYKNRFKFAADVAGLATHLDPANFHQRCCSRRIPEGVEDFEGGRAIIKQAIASTIPDALFLRVQATTIAAEL</sequence>
<accession>A0AAW0DF55</accession>
<feature type="non-terminal residue" evidence="1">
    <location>
        <position position="1"/>
    </location>
</feature>
<keyword evidence="2" id="KW-1185">Reference proteome</keyword>
<gene>
    <name evidence="1" type="ORF">R3P38DRAFT_2414545</name>
</gene>
<proteinExistence type="predicted"/>
<protein>
    <submittedName>
        <fullName evidence="1">Uncharacterized protein</fullName>
    </submittedName>
</protein>
<feature type="non-terminal residue" evidence="1">
    <location>
        <position position="80"/>
    </location>
</feature>
<evidence type="ECO:0000313" key="1">
    <source>
        <dbReference type="EMBL" id="KAK7049010.1"/>
    </source>
</evidence>
<dbReference type="EMBL" id="JAWWNJ010000009">
    <property type="protein sequence ID" value="KAK7049010.1"/>
    <property type="molecule type" value="Genomic_DNA"/>
</dbReference>
<organism evidence="1 2">
    <name type="scientific">Favolaschia claudopus</name>
    <dbReference type="NCBI Taxonomy" id="2862362"/>
    <lineage>
        <taxon>Eukaryota</taxon>
        <taxon>Fungi</taxon>
        <taxon>Dikarya</taxon>
        <taxon>Basidiomycota</taxon>
        <taxon>Agaricomycotina</taxon>
        <taxon>Agaricomycetes</taxon>
        <taxon>Agaricomycetidae</taxon>
        <taxon>Agaricales</taxon>
        <taxon>Marasmiineae</taxon>
        <taxon>Mycenaceae</taxon>
        <taxon>Favolaschia</taxon>
    </lineage>
</organism>
<dbReference type="Proteomes" id="UP001362999">
    <property type="component" value="Unassembled WGS sequence"/>
</dbReference>
<evidence type="ECO:0000313" key="2">
    <source>
        <dbReference type="Proteomes" id="UP001362999"/>
    </source>
</evidence>